<protein>
    <submittedName>
        <fullName evidence="1">DUF2267 domain-containing protein</fullName>
    </submittedName>
</protein>
<dbReference type="RefSeq" id="WP_256413207.1">
    <property type="nucleotide sequence ID" value="NZ_JANHDM010000018.1"/>
</dbReference>
<evidence type="ECO:0000313" key="1">
    <source>
        <dbReference type="EMBL" id="MFC5280162.1"/>
    </source>
</evidence>
<keyword evidence="2" id="KW-1185">Reference proteome</keyword>
<reference evidence="1 2" key="1">
    <citation type="journal article" date="2019" name="Int. J. Syst. Evol. Microbiol.">
        <title>The Global Catalogue of Microorganisms (GCM) 10K type strain sequencing project: providing services to taxonomists for standard genome sequencing and annotation.</title>
        <authorList>
            <consortium name="The Broad Institute Genomics Platform"/>
            <consortium name="The Broad Institute Genome Sequencing Center for Infectious Disease"/>
            <person name="Wu L."/>
            <person name="Ma J."/>
        </authorList>
    </citation>
    <scope>NUCLEOTIDE SEQUENCE [LARGE SCALE GENOMIC DNA]</scope>
    <source>
        <strain evidence="1 2">CGMCC 1.12124</strain>
    </source>
</reference>
<dbReference type="Proteomes" id="UP001596118">
    <property type="component" value="Unassembled WGS sequence"/>
</dbReference>
<sequence>MNFDEFAGQAQHRLETPGTGETVRAIRATLMTLGQRIPEGNAADLAASLPIEIKWYLTGAVDEHGQRFDWREFVERVSEIEGSDPADAAYHARVVLDLVHEEVPESDFQQLRDMLPGSETTENWGNLFELVDDD</sequence>
<dbReference type="Gene3D" id="1.10.490.110">
    <property type="entry name" value="Uncharacterized conserved protein DUF2267"/>
    <property type="match status" value="1"/>
</dbReference>
<dbReference type="InterPro" id="IPR018727">
    <property type="entry name" value="DUF2267"/>
</dbReference>
<proteinExistence type="predicted"/>
<dbReference type="AlphaFoldDB" id="A0ABD5R5K0"/>
<organism evidence="1 2">
    <name type="scientific">Halorubrum rubrum</name>
    <dbReference type="NCBI Taxonomy" id="1126240"/>
    <lineage>
        <taxon>Archaea</taxon>
        <taxon>Methanobacteriati</taxon>
        <taxon>Methanobacteriota</taxon>
        <taxon>Stenosarchaea group</taxon>
        <taxon>Halobacteria</taxon>
        <taxon>Halobacteriales</taxon>
        <taxon>Haloferacaceae</taxon>
        <taxon>Halorubrum</taxon>
    </lineage>
</organism>
<dbReference type="EMBL" id="JBHSKY010000019">
    <property type="protein sequence ID" value="MFC5280162.1"/>
    <property type="molecule type" value="Genomic_DNA"/>
</dbReference>
<accession>A0ABD5R5K0</accession>
<dbReference type="InterPro" id="IPR038282">
    <property type="entry name" value="DUF2267_sf"/>
</dbReference>
<name>A0ABD5R5K0_9EURY</name>
<gene>
    <name evidence="1" type="ORF">ACFPM1_15550</name>
</gene>
<comment type="caution">
    <text evidence="1">The sequence shown here is derived from an EMBL/GenBank/DDBJ whole genome shotgun (WGS) entry which is preliminary data.</text>
</comment>
<dbReference type="Pfam" id="PF10025">
    <property type="entry name" value="DUF2267"/>
    <property type="match status" value="1"/>
</dbReference>
<evidence type="ECO:0000313" key="2">
    <source>
        <dbReference type="Proteomes" id="UP001596118"/>
    </source>
</evidence>